<dbReference type="OrthoDB" id="3364670at2759"/>
<evidence type="ECO:0000313" key="1">
    <source>
        <dbReference type="EMBL" id="KAG6376560.1"/>
    </source>
</evidence>
<proteinExistence type="predicted"/>
<evidence type="ECO:0000313" key="2">
    <source>
        <dbReference type="Proteomes" id="UP000683000"/>
    </source>
</evidence>
<sequence>MTNSPQDAPARLKKELDTVLALQADIDTADRAIQTAKTAIEKQQSLSDDTKHALSGLERAHERMMTKVEALYSSLNVTDQFPELQGLDLEYVRTLLLARDLKINIRKCAIASFFEWDKLNQAVGGAQKALGTKLHQCTRKAIAKRQPALMSAICKFNTYCAQLEELHDLSWLIPVLRPLPTKLNELRNDDSLMEDVWITPSLGQIPRWMDDKNVHRGIRAVLKRD</sequence>
<dbReference type="Proteomes" id="UP000683000">
    <property type="component" value="Unassembled WGS sequence"/>
</dbReference>
<reference evidence="1" key="1">
    <citation type="submission" date="2021-03" db="EMBL/GenBank/DDBJ databases">
        <title>Evolutionary innovations through gain and loss of genes in the ectomycorrhizal Boletales.</title>
        <authorList>
            <person name="Wu G."/>
            <person name="Miyauchi S."/>
            <person name="Morin E."/>
            <person name="Yang Z.-L."/>
            <person name="Xu J."/>
            <person name="Martin F.M."/>
        </authorList>
    </citation>
    <scope>NUCLEOTIDE SEQUENCE</scope>
    <source>
        <strain evidence="1">BR01</strain>
    </source>
</reference>
<comment type="caution">
    <text evidence="1">The sequence shown here is derived from an EMBL/GenBank/DDBJ whole genome shotgun (WGS) entry which is preliminary data.</text>
</comment>
<dbReference type="AlphaFoldDB" id="A0A8I2YR74"/>
<protein>
    <submittedName>
        <fullName evidence="1">Uncharacterized protein</fullName>
    </submittedName>
</protein>
<accession>A0A8I2YR74</accession>
<dbReference type="EMBL" id="JAGFBS010000011">
    <property type="protein sequence ID" value="KAG6376560.1"/>
    <property type="molecule type" value="Genomic_DNA"/>
</dbReference>
<name>A0A8I2YR74_9AGAM</name>
<keyword evidence="2" id="KW-1185">Reference proteome</keyword>
<organism evidence="1 2">
    <name type="scientific">Boletus reticuloceps</name>
    <dbReference type="NCBI Taxonomy" id="495285"/>
    <lineage>
        <taxon>Eukaryota</taxon>
        <taxon>Fungi</taxon>
        <taxon>Dikarya</taxon>
        <taxon>Basidiomycota</taxon>
        <taxon>Agaricomycotina</taxon>
        <taxon>Agaricomycetes</taxon>
        <taxon>Agaricomycetidae</taxon>
        <taxon>Boletales</taxon>
        <taxon>Boletineae</taxon>
        <taxon>Boletaceae</taxon>
        <taxon>Boletoideae</taxon>
        <taxon>Boletus</taxon>
    </lineage>
</organism>
<gene>
    <name evidence="1" type="ORF">JVT61DRAFT_1536</name>
</gene>